<gene>
    <name evidence="2" type="ORF">B5F14_06895</name>
</gene>
<dbReference type="CDD" id="cd00448">
    <property type="entry name" value="YjgF_YER057c_UK114_family"/>
    <property type="match status" value="1"/>
</dbReference>
<evidence type="ECO:0000256" key="1">
    <source>
        <dbReference type="ARBA" id="ARBA00010552"/>
    </source>
</evidence>
<accession>A0A1Y4LW02</accession>
<comment type="caution">
    <text evidence="2">The sequence shown here is derived from an EMBL/GenBank/DDBJ whole genome shotgun (WGS) entry which is preliminary data.</text>
</comment>
<dbReference type="Proteomes" id="UP000195447">
    <property type="component" value="Unassembled WGS sequence"/>
</dbReference>
<evidence type="ECO:0000313" key="3">
    <source>
        <dbReference type="Proteomes" id="UP000195447"/>
    </source>
</evidence>
<sequence length="142" mass="15581">MNVFLNSGSLQENEDCVSSIVQLGDFFYLSAQLGKGDSITEQAVSVCNEIVEVLSEFDLRFDHVVKFTVYLKNLKDKEEFLSVFKNYLEKPFPAVSFVGVNDLDNGAMIAVEGQGINTLRHEQAHKNSSCSHGCSSCDGSCG</sequence>
<dbReference type="RefSeq" id="WP_087158789.1">
    <property type="nucleotide sequence ID" value="NZ_NFKM01000012.1"/>
</dbReference>
<evidence type="ECO:0000313" key="2">
    <source>
        <dbReference type="EMBL" id="OUP59809.1"/>
    </source>
</evidence>
<organism evidence="2 3">
    <name type="scientific">Faecalitalea cylindroides</name>
    <dbReference type="NCBI Taxonomy" id="39483"/>
    <lineage>
        <taxon>Bacteria</taxon>
        <taxon>Bacillati</taxon>
        <taxon>Bacillota</taxon>
        <taxon>Erysipelotrichia</taxon>
        <taxon>Erysipelotrichales</taxon>
        <taxon>Erysipelotrichaceae</taxon>
        <taxon>Faecalitalea</taxon>
    </lineage>
</organism>
<dbReference type="Pfam" id="PF01042">
    <property type="entry name" value="Ribonuc_L-PSP"/>
    <property type="match status" value="1"/>
</dbReference>
<comment type="similarity">
    <text evidence="1">Belongs to the RutC family.</text>
</comment>
<dbReference type="Gene3D" id="3.30.1330.40">
    <property type="entry name" value="RutC-like"/>
    <property type="match status" value="1"/>
</dbReference>
<proteinExistence type="inferred from homology"/>
<dbReference type="SUPFAM" id="SSF55298">
    <property type="entry name" value="YjgF-like"/>
    <property type="match status" value="1"/>
</dbReference>
<dbReference type="PANTHER" id="PTHR11803:SF58">
    <property type="entry name" value="PROTEIN HMF1-RELATED"/>
    <property type="match status" value="1"/>
</dbReference>
<dbReference type="GO" id="GO:0005829">
    <property type="term" value="C:cytosol"/>
    <property type="evidence" value="ECO:0007669"/>
    <property type="project" value="TreeGrafter"/>
</dbReference>
<dbReference type="InterPro" id="IPR006175">
    <property type="entry name" value="YjgF/YER057c/UK114"/>
</dbReference>
<name>A0A1Y4LW02_9FIRM</name>
<dbReference type="PANTHER" id="PTHR11803">
    <property type="entry name" value="2-IMINOBUTANOATE/2-IMINOPROPANOATE DEAMINASE RIDA"/>
    <property type="match status" value="1"/>
</dbReference>
<dbReference type="GO" id="GO:0019239">
    <property type="term" value="F:deaminase activity"/>
    <property type="evidence" value="ECO:0007669"/>
    <property type="project" value="TreeGrafter"/>
</dbReference>
<dbReference type="InterPro" id="IPR035959">
    <property type="entry name" value="RutC-like_sf"/>
</dbReference>
<dbReference type="AlphaFoldDB" id="A0A1Y4LW02"/>
<protein>
    <submittedName>
        <fullName evidence="2">Translation initiation inhibitor, yjgF family protein</fullName>
    </submittedName>
</protein>
<dbReference type="EMBL" id="NFKM01000012">
    <property type="protein sequence ID" value="OUP59809.1"/>
    <property type="molecule type" value="Genomic_DNA"/>
</dbReference>
<reference evidence="3" key="1">
    <citation type="submission" date="2017-04" db="EMBL/GenBank/DDBJ databases">
        <title>Function of individual gut microbiota members based on whole genome sequencing of pure cultures obtained from chicken caecum.</title>
        <authorList>
            <person name="Medvecky M."/>
            <person name="Cejkova D."/>
            <person name="Polansky O."/>
            <person name="Karasova D."/>
            <person name="Kubasova T."/>
            <person name="Cizek A."/>
            <person name="Rychlik I."/>
        </authorList>
    </citation>
    <scope>NUCLEOTIDE SEQUENCE [LARGE SCALE GENOMIC DNA]</scope>
    <source>
        <strain evidence="3">An178</strain>
    </source>
</reference>
<keyword evidence="3" id="KW-1185">Reference proteome</keyword>